<evidence type="ECO:0000313" key="1">
    <source>
        <dbReference type="EMBL" id="KAK3578741.1"/>
    </source>
</evidence>
<reference evidence="1" key="1">
    <citation type="journal article" date="2021" name="Genome Biol. Evol.">
        <title>A High-Quality Reference Genome for a Parasitic Bivalve with Doubly Uniparental Inheritance (Bivalvia: Unionida).</title>
        <authorList>
            <person name="Smith C.H."/>
        </authorList>
    </citation>
    <scope>NUCLEOTIDE SEQUENCE</scope>
    <source>
        <strain evidence="1">CHS0354</strain>
    </source>
</reference>
<evidence type="ECO:0000313" key="2">
    <source>
        <dbReference type="Proteomes" id="UP001195483"/>
    </source>
</evidence>
<dbReference type="AlphaFoldDB" id="A0AAE0RSD0"/>
<accession>A0AAE0RSD0</accession>
<protein>
    <submittedName>
        <fullName evidence="1">Uncharacterized protein</fullName>
    </submittedName>
</protein>
<feature type="non-terminal residue" evidence="1">
    <location>
        <position position="69"/>
    </location>
</feature>
<keyword evidence="2" id="KW-1185">Reference proteome</keyword>
<organism evidence="1 2">
    <name type="scientific">Potamilus streckersoni</name>
    <dbReference type="NCBI Taxonomy" id="2493646"/>
    <lineage>
        <taxon>Eukaryota</taxon>
        <taxon>Metazoa</taxon>
        <taxon>Spiralia</taxon>
        <taxon>Lophotrochozoa</taxon>
        <taxon>Mollusca</taxon>
        <taxon>Bivalvia</taxon>
        <taxon>Autobranchia</taxon>
        <taxon>Heteroconchia</taxon>
        <taxon>Palaeoheterodonta</taxon>
        <taxon>Unionida</taxon>
        <taxon>Unionoidea</taxon>
        <taxon>Unionidae</taxon>
        <taxon>Ambleminae</taxon>
        <taxon>Lampsilini</taxon>
        <taxon>Potamilus</taxon>
    </lineage>
</organism>
<reference evidence="1" key="3">
    <citation type="submission" date="2023-05" db="EMBL/GenBank/DDBJ databases">
        <authorList>
            <person name="Smith C.H."/>
        </authorList>
    </citation>
    <scope>NUCLEOTIDE SEQUENCE</scope>
    <source>
        <strain evidence="1">CHS0354</strain>
        <tissue evidence="1">Mantle</tissue>
    </source>
</reference>
<proteinExistence type="predicted"/>
<gene>
    <name evidence="1" type="ORF">CHS0354_010122</name>
</gene>
<dbReference type="EMBL" id="JAEAOA010000635">
    <property type="protein sequence ID" value="KAK3578741.1"/>
    <property type="molecule type" value="Genomic_DNA"/>
</dbReference>
<comment type="caution">
    <text evidence="1">The sequence shown here is derived from an EMBL/GenBank/DDBJ whole genome shotgun (WGS) entry which is preliminary data.</text>
</comment>
<sequence>MLITPVFHAQGTIYASAYRIKTARKLSYVKAQFSARYQSQKALPVPIRSLVKNLFASYREPKVPPLNVE</sequence>
<name>A0AAE0RSD0_9BIVA</name>
<reference evidence="1" key="2">
    <citation type="journal article" date="2021" name="Genome Biol. Evol.">
        <title>Developing a high-quality reference genome for a parasitic bivalve with doubly uniparental inheritance (Bivalvia: Unionida).</title>
        <authorList>
            <person name="Smith C.H."/>
        </authorList>
    </citation>
    <scope>NUCLEOTIDE SEQUENCE</scope>
    <source>
        <strain evidence="1">CHS0354</strain>
        <tissue evidence="1">Mantle</tissue>
    </source>
</reference>
<dbReference type="Proteomes" id="UP001195483">
    <property type="component" value="Unassembled WGS sequence"/>
</dbReference>